<reference evidence="1" key="1">
    <citation type="submission" date="2018-02" db="EMBL/GenBank/DDBJ databases">
        <title>Rhizophora mucronata_Transcriptome.</title>
        <authorList>
            <person name="Meera S.P."/>
            <person name="Sreeshan A."/>
            <person name="Augustine A."/>
        </authorList>
    </citation>
    <scope>NUCLEOTIDE SEQUENCE</scope>
    <source>
        <tissue evidence="1">Leaf</tissue>
    </source>
</reference>
<sequence length="23" mass="2602">MIVIACGLSLVDWIFNCDFELSI</sequence>
<evidence type="ECO:0000313" key="1">
    <source>
        <dbReference type="EMBL" id="MBX41018.1"/>
    </source>
</evidence>
<accession>A0A2P2NEW3</accession>
<name>A0A2P2NEW3_RHIMU</name>
<dbReference type="AlphaFoldDB" id="A0A2P2NEW3"/>
<proteinExistence type="predicted"/>
<dbReference type="EMBL" id="GGEC01060534">
    <property type="protein sequence ID" value="MBX41018.1"/>
    <property type="molecule type" value="Transcribed_RNA"/>
</dbReference>
<organism evidence="1">
    <name type="scientific">Rhizophora mucronata</name>
    <name type="common">Asiatic mangrove</name>
    <dbReference type="NCBI Taxonomy" id="61149"/>
    <lineage>
        <taxon>Eukaryota</taxon>
        <taxon>Viridiplantae</taxon>
        <taxon>Streptophyta</taxon>
        <taxon>Embryophyta</taxon>
        <taxon>Tracheophyta</taxon>
        <taxon>Spermatophyta</taxon>
        <taxon>Magnoliopsida</taxon>
        <taxon>eudicotyledons</taxon>
        <taxon>Gunneridae</taxon>
        <taxon>Pentapetalae</taxon>
        <taxon>rosids</taxon>
        <taxon>fabids</taxon>
        <taxon>Malpighiales</taxon>
        <taxon>Rhizophoraceae</taxon>
        <taxon>Rhizophora</taxon>
    </lineage>
</organism>
<protein>
    <submittedName>
        <fullName evidence="1">Uncharacterized protein</fullName>
    </submittedName>
</protein>